<feature type="compositionally biased region" description="Low complexity" evidence="7">
    <location>
        <begin position="22"/>
        <end position="40"/>
    </location>
</feature>
<accession>A0A0D3K1I1</accession>
<dbReference type="InterPro" id="IPR011009">
    <property type="entry name" value="Kinase-like_dom_sf"/>
</dbReference>
<dbReference type="PROSITE" id="PS00108">
    <property type="entry name" value="PROTEIN_KINASE_ST"/>
    <property type="match status" value="1"/>
</dbReference>
<proteinExistence type="predicted"/>
<dbReference type="AlphaFoldDB" id="A0A0D3K1I1"/>
<protein>
    <recommendedName>
        <fullName evidence="12">Protein kinase domain-containing protein</fullName>
    </recommendedName>
</protein>
<evidence type="ECO:0008006" key="12">
    <source>
        <dbReference type="Google" id="ProtNLM"/>
    </source>
</evidence>
<keyword evidence="1" id="KW-0723">Serine/threonine-protein kinase</keyword>
<dbReference type="GO" id="GO:0005524">
    <property type="term" value="F:ATP binding"/>
    <property type="evidence" value="ECO:0007669"/>
    <property type="project" value="UniProtKB-UniRule"/>
</dbReference>
<feature type="domain" description="AGC-kinase C-terminal" evidence="9">
    <location>
        <begin position="429"/>
        <end position="506"/>
    </location>
</feature>
<dbReference type="KEGG" id="ehx:EMIHUDRAFT_424040"/>
<sequence>MVGGVSDLASALERKTSLDSLFGSDSSRSRRSSLTGSCCSRSHRSSLIGSCSTRRKRSSLVQIGTGHAQLTGPRRRSCCDLASLSRSRASEVDGSLRSLVAREVDGSVLSRVTSLGAGQFGCVSLVTDGRGTPYALKALWKGQLLASDGVGAVVRERDLLASVSHPAVVQLAASFQDARRVFLLLEPALGGELFALIHMLGRFDEHHARFYAASVADVLGHLHDECGIVYRDLKPENLLLDGTGHIKLCDFGLAKRLRAGCGCVRAAERTTTICGTPEYLAPEMVRGEAYGVAVDWWALGLLLFEMLSGVPAYRADSDKEVYAKVLHSDPALLVVVEPPTAALSPRCSRDVAKQPARNLHLAARHSEDVAAVSRDIAEMLLCARTERKAARQETDDGREQAALIGALLQKLPEKRLVGREAVGAAPFFDGFDWEALRGRRMRPPYVPRLAHATDTSNVIQVDKYARCSSEADGALWDRHLSTALLKAREDPFRAFPCDVWSIDNNV</sequence>
<dbReference type="PANTHER" id="PTHR24353:SF143">
    <property type="entry name" value="PROTEIN KINASE DOMAIN-CONTAINING PROTEIN"/>
    <property type="match status" value="1"/>
</dbReference>
<dbReference type="InterPro" id="IPR008271">
    <property type="entry name" value="Ser/Thr_kinase_AS"/>
</dbReference>
<evidence type="ECO:0000259" key="9">
    <source>
        <dbReference type="PROSITE" id="PS51285"/>
    </source>
</evidence>
<keyword evidence="5 6" id="KW-0067">ATP-binding</keyword>
<keyword evidence="11" id="KW-1185">Reference proteome</keyword>
<dbReference type="Pfam" id="PF00069">
    <property type="entry name" value="Pkinase"/>
    <property type="match status" value="1"/>
</dbReference>
<evidence type="ECO:0000256" key="6">
    <source>
        <dbReference type="PROSITE-ProRule" id="PRU10141"/>
    </source>
</evidence>
<evidence type="ECO:0000313" key="10">
    <source>
        <dbReference type="EnsemblProtists" id="EOD29616"/>
    </source>
</evidence>
<evidence type="ECO:0000256" key="5">
    <source>
        <dbReference type="ARBA" id="ARBA00022840"/>
    </source>
</evidence>
<dbReference type="Gene3D" id="1.10.510.10">
    <property type="entry name" value="Transferase(Phosphotransferase) domain 1"/>
    <property type="match status" value="1"/>
</dbReference>
<dbReference type="GO" id="GO:0004691">
    <property type="term" value="F:cAMP-dependent protein kinase activity"/>
    <property type="evidence" value="ECO:0007669"/>
    <property type="project" value="TreeGrafter"/>
</dbReference>
<evidence type="ECO:0000256" key="3">
    <source>
        <dbReference type="ARBA" id="ARBA00022741"/>
    </source>
</evidence>
<evidence type="ECO:0000256" key="4">
    <source>
        <dbReference type="ARBA" id="ARBA00022777"/>
    </source>
</evidence>
<dbReference type="OMA" id="KYKIVHA"/>
<dbReference type="EnsemblProtists" id="EOD29616">
    <property type="protein sequence ID" value="EOD29616"/>
    <property type="gene ID" value="EMIHUDRAFT_424040"/>
</dbReference>
<dbReference type="Proteomes" id="UP000013827">
    <property type="component" value="Unassembled WGS sequence"/>
</dbReference>
<evidence type="ECO:0000259" key="8">
    <source>
        <dbReference type="PROSITE" id="PS50011"/>
    </source>
</evidence>
<dbReference type="GO" id="GO:0005952">
    <property type="term" value="C:cAMP-dependent protein kinase complex"/>
    <property type="evidence" value="ECO:0007669"/>
    <property type="project" value="TreeGrafter"/>
</dbReference>
<organism evidence="10 11">
    <name type="scientific">Emiliania huxleyi (strain CCMP1516)</name>
    <dbReference type="NCBI Taxonomy" id="280463"/>
    <lineage>
        <taxon>Eukaryota</taxon>
        <taxon>Haptista</taxon>
        <taxon>Haptophyta</taxon>
        <taxon>Prymnesiophyceae</taxon>
        <taxon>Isochrysidales</taxon>
        <taxon>Noelaerhabdaceae</taxon>
        <taxon>Emiliania</taxon>
    </lineage>
</organism>
<dbReference type="PROSITE" id="PS00107">
    <property type="entry name" value="PROTEIN_KINASE_ATP"/>
    <property type="match status" value="1"/>
</dbReference>
<evidence type="ECO:0000256" key="1">
    <source>
        <dbReference type="ARBA" id="ARBA00022527"/>
    </source>
</evidence>
<reference evidence="10" key="2">
    <citation type="submission" date="2024-10" db="UniProtKB">
        <authorList>
            <consortium name="EnsemblProtists"/>
        </authorList>
    </citation>
    <scope>IDENTIFICATION</scope>
</reference>
<dbReference type="PaxDb" id="2903-EOD29616"/>
<feature type="domain" description="Protein kinase" evidence="8">
    <location>
        <begin position="109"/>
        <end position="428"/>
    </location>
</feature>
<dbReference type="eggNOG" id="KOG0598">
    <property type="taxonomic scope" value="Eukaryota"/>
</dbReference>
<dbReference type="HOGENOM" id="CLU_539109_0_0_1"/>
<feature type="binding site" evidence="6">
    <location>
        <position position="137"/>
    </location>
    <ligand>
        <name>ATP</name>
        <dbReference type="ChEBI" id="CHEBI:30616"/>
    </ligand>
</feature>
<name>A0A0D3K1I1_EMIH1</name>
<dbReference type="Gene3D" id="3.30.200.20">
    <property type="entry name" value="Phosphorylase Kinase, domain 1"/>
    <property type="match status" value="1"/>
</dbReference>
<evidence type="ECO:0000256" key="2">
    <source>
        <dbReference type="ARBA" id="ARBA00022679"/>
    </source>
</evidence>
<dbReference type="PROSITE" id="PS50011">
    <property type="entry name" value="PROTEIN_KINASE_DOM"/>
    <property type="match status" value="1"/>
</dbReference>
<evidence type="ECO:0000256" key="7">
    <source>
        <dbReference type="SAM" id="MobiDB-lite"/>
    </source>
</evidence>
<keyword evidence="3 6" id="KW-0547">Nucleotide-binding</keyword>
<dbReference type="STRING" id="2903.R1F319"/>
<evidence type="ECO:0000313" key="11">
    <source>
        <dbReference type="Proteomes" id="UP000013827"/>
    </source>
</evidence>
<dbReference type="PANTHER" id="PTHR24353">
    <property type="entry name" value="CYCLIC NUCLEOTIDE-DEPENDENT PROTEIN KINASE"/>
    <property type="match status" value="1"/>
</dbReference>
<dbReference type="InterPro" id="IPR000719">
    <property type="entry name" value="Prot_kinase_dom"/>
</dbReference>
<keyword evidence="2" id="KW-0808">Transferase</keyword>
<keyword evidence="4" id="KW-0418">Kinase</keyword>
<dbReference type="GeneID" id="17274889"/>
<feature type="region of interest" description="Disordered" evidence="7">
    <location>
        <begin position="22"/>
        <end position="45"/>
    </location>
</feature>
<dbReference type="InterPro" id="IPR017441">
    <property type="entry name" value="Protein_kinase_ATP_BS"/>
</dbReference>
<dbReference type="PROSITE" id="PS51285">
    <property type="entry name" value="AGC_KINASE_CTER"/>
    <property type="match status" value="1"/>
</dbReference>
<dbReference type="SUPFAM" id="SSF56112">
    <property type="entry name" value="Protein kinase-like (PK-like)"/>
    <property type="match status" value="1"/>
</dbReference>
<reference evidence="11" key="1">
    <citation type="journal article" date="2013" name="Nature">
        <title>Pan genome of the phytoplankton Emiliania underpins its global distribution.</title>
        <authorList>
            <person name="Read B.A."/>
            <person name="Kegel J."/>
            <person name="Klute M.J."/>
            <person name="Kuo A."/>
            <person name="Lefebvre S.C."/>
            <person name="Maumus F."/>
            <person name="Mayer C."/>
            <person name="Miller J."/>
            <person name="Monier A."/>
            <person name="Salamov A."/>
            <person name="Young J."/>
            <person name="Aguilar M."/>
            <person name="Claverie J.M."/>
            <person name="Frickenhaus S."/>
            <person name="Gonzalez K."/>
            <person name="Herman E.K."/>
            <person name="Lin Y.C."/>
            <person name="Napier J."/>
            <person name="Ogata H."/>
            <person name="Sarno A.F."/>
            <person name="Shmutz J."/>
            <person name="Schroeder D."/>
            <person name="de Vargas C."/>
            <person name="Verret F."/>
            <person name="von Dassow P."/>
            <person name="Valentin K."/>
            <person name="Van de Peer Y."/>
            <person name="Wheeler G."/>
            <person name="Dacks J.B."/>
            <person name="Delwiche C.F."/>
            <person name="Dyhrman S.T."/>
            <person name="Glockner G."/>
            <person name="John U."/>
            <person name="Richards T."/>
            <person name="Worden A.Z."/>
            <person name="Zhang X."/>
            <person name="Grigoriev I.V."/>
            <person name="Allen A.E."/>
            <person name="Bidle K."/>
            <person name="Borodovsky M."/>
            <person name="Bowler C."/>
            <person name="Brownlee C."/>
            <person name="Cock J.M."/>
            <person name="Elias M."/>
            <person name="Gladyshev V.N."/>
            <person name="Groth M."/>
            <person name="Guda C."/>
            <person name="Hadaegh A."/>
            <person name="Iglesias-Rodriguez M.D."/>
            <person name="Jenkins J."/>
            <person name="Jones B.M."/>
            <person name="Lawson T."/>
            <person name="Leese F."/>
            <person name="Lindquist E."/>
            <person name="Lobanov A."/>
            <person name="Lomsadze A."/>
            <person name="Malik S.B."/>
            <person name="Marsh M.E."/>
            <person name="Mackinder L."/>
            <person name="Mock T."/>
            <person name="Mueller-Roeber B."/>
            <person name="Pagarete A."/>
            <person name="Parker M."/>
            <person name="Probert I."/>
            <person name="Quesneville H."/>
            <person name="Raines C."/>
            <person name="Rensing S.A."/>
            <person name="Riano-Pachon D.M."/>
            <person name="Richier S."/>
            <person name="Rokitta S."/>
            <person name="Shiraiwa Y."/>
            <person name="Soanes D.M."/>
            <person name="van der Giezen M."/>
            <person name="Wahlund T.M."/>
            <person name="Williams B."/>
            <person name="Wilson W."/>
            <person name="Wolfe G."/>
            <person name="Wurch L.L."/>
        </authorList>
    </citation>
    <scope>NUCLEOTIDE SEQUENCE</scope>
</reference>
<dbReference type="RefSeq" id="XP_005782045.1">
    <property type="nucleotide sequence ID" value="XM_005781988.1"/>
</dbReference>
<dbReference type="SMART" id="SM00220">
    <property type="entry name" value="S_TKc"/>
    <property type="match status" value="1"/>
</dbReference>
<dbReference type="InterPro" id="IPR000961">
    <property type="entry name" value="AGC-kinase_C"/>
</dbReference>